<dbReference type="EMBL" id="FNBA01000002">
    <property type="protein sequence ID" value="SDE73976.1"/>
    <property type="molecule type" value="Genomic_DNA"/>
</dbReference>
<dbReference type="STRING" id="227084.SAMN05421855_102493"/>
<dbReference type="Proteomes" id="UP000199321">
    <property type="component" value="Unassembled WGS sequence"/>
</dbReference>
<sequence>MRIEDSIYKDKYVKKITIEIGELYFFERFIVSEINEGAHFTWTIAEKIINHAYDHYGKDIKVVYIANRINTYNINPQDWLNFYKERHHLEGLAIVAYTKLGLMNVVLEKIFTQTRLKKFNNLDDAIKWALSLEDSRNLKATNEF</sequence>
<keyword evidence="2" id="KW-1185">Reference proteome</keyword>
<evidence type="ECO:0000313" key="1">
    <source>
        <dbReference type="EMBL" id="SDE73976.1"/>
    </source>
</evidence>
<dbReference type="OrthoDB" id="1144611at2"/>
<organism evidence="1 2">
    <name type="scientific">Ulvibacter litoralis</name>
    <dbReference type="NCBI Taxonomy" id="227084"/>
    <lineage>
        <taxon>Bacteria</taxon>
        <taxon>Pseudomonadati</taxon>
        <taxon>Bacteroidota</taxon>
        <taxon>Flavobacteriia</taxon>
        <taxon>Flavobacteriales</taxon>
        <taxon>Flavobacteriaceae</taxon>
        <taxon>Ulvibacter</taxon>
    </lineage>
</organism>
<evidence type="ECO:0008006" key="3">
    <source>
        <dbReference type="Google" id="ProtNLM"/>
    </source>
</evidence>
<name>A0A1G7FDM7_9FLAO</name>
<dbReference type="RefSeq" id="WP_093143085.1">
    <property type="nucleotide sequence ID" value="NZ_BMWO01000002.1"/>
</dbReference>
<dbReference type="AlphaFoldDB" id="A0A1G7FDM7"/>
<reference evidence="1 2" key="1">
    <citation type="submission" date="2016-10" db="EMBL/GenBank/DDBJ databases">
        <authorList>
            <person name="de Groot N.N."/>
        </authorList>
    </citation>
    <scope>NUCLEOTIDE SEQUENCE [LARGE SCALE GENOMIC DNA]</scope>
    <source>
        <strain evidence="1 2">DSM 16195</strain>
    </source>
</reference>
<proteinExistence type="predicted"/>
<accession>A0A1G7FDM7</accession>
<evidence type="ECO:0000313" key="2">
    <source>
        <dbReference type="Proteomes" id="UP000199321"/>
    </source>
</evidence>
<protein>
    <recommendedName>
        <fullName evidence="3">SpoIIAA-like</fullName>
    </recommendedName>
</protein>
<gene>
    <name evidence="1" type="ORF">SAMN05421855_102493</name>
</gene>